<dbReference type="Proteomes" id="UP000035720">
    <property type="component" value="Unassembled WGS sequence"/>
</dbReference>
<proteinExistence type="predicted"/>
<evidence type="ECO:0000313" key="1">
    <source>
        <dbReference type="EMBL" id="CCI54243.1"/>
    </source>
</evidence>
<dbReference type="STRING" id="1193518.BN13_650011"/>
<reference evidence="1 2" key="1">
    <citation type="journal article" date="2013" name="ISME J.">
        <title>A metabolic model for members of the genus Tetrasphaera involved in enhanced biological phosphorus removal.</title>
        <authorList>
            <person name="Kristiansen R."/>
            <person name="Nguyen H.T.T."/>
            <person name="Saunders A.M."/>
            <person name="Nielsen J.L."/>
            <person name="Wimmer R."/>
            <person name="Le V.Q."/>
            <person name="McIlroy S.J."/>
            <person name="Petrovski S."/>
            <person name="Seviour R.J."/>
            <person name="Calteau A."/>
            <person name="Nielsen K.L."/>
            <person name="Nielsen P.H."/>
        </authorList>
    </citation>
    <scope>NUCLEOTIDE SEQUENCE [LARGE SCALE GENOMIC DNA]</scope>
    <source>
        <strain evidence="1 2">Ben 74</strain>
    </source>
</reference>
<organism evidence="1 2">
    <name type="scientific">Nostocoides jenkinsii Ben 74</name>
    <dbReference type="NCBI Taxonomy" id="1193518"/>
    <lineage>
        <taxon>Bacteria</taxon>
        <taxon>Bacillati</taxon>
        <taxon>Actinomycetota</taxon>
        <taxon>Actinomycetes</taxon>
        <taxon>Micrococcales</taxon>
        <taxon>Intrasporangiaceae</taxon>
        <taxon>Nostocoides</taxon>
    </lineage>
</organism>
<comment type="caution">
    <text evidence="1">The sequence shown here is derived from an EMBL/GenBank/DDBJ whole genome shotgun (WGS) entry which is preliminary data.</text>
</comment>
<dbReference type="AlphaFoldDB" id="A0A077MFY3"/>
<protein>
    <submittedName>
        <fullName evidence="1">Uncharacterized protein</fullName>
    </submittedName>
</protein>
<dbReference type="EMBL" id="CAJC01000178">
    <property type="protein sequence ID" value="CCI54243.1"/>
    <property type="molecule type" value="Genomic_DNA"/>
</dbReference>
<sequence length="27" mass="2887">MGNDVVFGDVVHGFPLRVLVWASALTS</sequence>
<gene>
    <name evidence="1" type="ORF">BN13_650011</name>
</gene>
<evidence type="ECO:0000313" key="2">
    <source>
        <dbReference type="Proteomes" id="UP000035720"/>
    </source>
</evidence>
<name>A0A077MFY3_9MICO</name>
<accession>A0A077MFY3</accession>
<keyword evidence="2" id="KW-1185">Reference proteome</keyword>